<keyword evidence="3" id="KW-1185">Reference proteome</keyword>
<feature type="transmembrane region" description="Helical" evidence="1">
    <location>
        <begin position="12"/>
        <end position="32"/>
    </location>
</feature>
<proteinExistence type="predicted"/>
<protein>
    <submittedName>
        <fullName evidence="2">Uncharacterized protein</fullName>
    </submittedName>
</protein>
<name>A0ABX0NVL8_9BURK</name>
<reference evidence="2 3" key="1">
    <citation type="submission" date="2019-10" db="EMBL/GenBank/DDBJ databases">
        <title>Taxonomy of Antarctic Massilia spp.: description of Massilia rubra sp. nov., Massilia aquatica sp. nov., Massilia mucilaginosa sp. nov., Massilia frigida sp. nov. isolated from streams, lakes and regoliths.</title>
        <authorList>
            <person name="Holochova P."/>
            <person name="Sedlacek I."/>
            <person name="Kralova S."/>
            <person name="Maslanova I."/>
            <person name="Busse H.-J."/>
            <person name="Stankova E."/>
            <person name="Vrbovska V."/>
            <person name="Kovarovic V."/>
            <person name="Bartak M."/>
            <person name="Svec P."/>
            <person name="Pantucek R."/>
        </authorList>
    </citation>
    <scope>NUCLEOTIDE SEQUENCE [LARGE SCALE GENOMIC DNA]</scope>
    <source>
        <strain evidence="2 3">CCM 8733</strain>
    </source>
</reference>
<evidence type="ECO:0000313" key="2">
    <source>
        <dbReference type="EMBL" id="NHZ90938.1"/>
    </source>
</evidence>
<keyword evidence="1" id="KW-0812">Transmembrane</keyword>
<evidence type="ECO:0000313" key="3">
    <source>
        <dbReference type="Proteomes" id="UP000609726"/>
    </source>
</evidence>
<feature type="transmembrane region" description="Helical" evidence="1">
    <location>
        <begin position="283"/>
        <end position="309"/>
    </location>
</feature>
<keyword evidence="1" id="KW-1133">Transmembrane helix</keyword>
<keyword evidence="1" id="KW-0472">Membrane</keyword>
<evidence type="ECO:0000256" key="1">
    <source>
        <dbReference type="SAM" id="Phobius"/>
    </source>
</evidence>
<sequence length="575" mass="64379">MGHFLSVVFQTVRRNLFVFTFIVLVLVSAKWIRGEWMQVQGIVKEVPALRAVQGDLSDHQATVAQRIARQVEQLSGATVQQLDEQIRVLDNEIRLQQRERDKVSLPSDAFKGADRIVDHVRQQAMRAAEIELRRQARDHLMALRARLVALGNRQAALDTLKQLQLAHVRIYALYQSRQKELVHQQALGGLLVNVPFTAPYERVQQLEREVNDLRAANRKAYKDFRAQQALLDGLSLPAPIAAFRVDEQRLVALAAPLRERLRRAEGLSEQNHVWQAYLVVRPVLPAALGVLIGWWLVPAAIRTFFYFVLAPLAARRPAIVIGKTQGSAPASPSANAQRARQSSVISAVSQNVNLAPGDEMLVRPDYCQSQPAGVHVTTKLLFSWRHWLTSVAAHLWMLKRLRTMQPADVVVSSTVDALDDVALLEIAEGEAIVLQPRGLVGMICKSGQRPVIRSHWRLGTLHAWLTLQLRYLAFEGPVTLIVKGCRGVRLESTLSGRTISQDATLGFSVNAMYSTVRADPFVPYLRGRQSLFHDQFSGPDAYFLYEEVPRNMHPGGQKRNPLEVVLDAGLKAFGI</sequence>
<dbReference type="EMBL" id="WHJH01000022">
    <property type="protein sequence ID" value="NHZ90938.1"/>
    <property type="molecule type" value="Genomic_DNA"/>
</dbReference>
<comment type="caution">
    <text evidence="2">The sequence shown here is derived from an EMBL/GenBank/DDBJ whole genome shotgun (WGS) entry which is preliminary data.</text>
</comment>
<accession>A0ABX0NVL8</accession>
<dbReference type="RefSeq" id="WP_166878108.1">
    <property type="nucleotide sequence ID" value="NZ_WHJH01000022.1"/>
</dbReference>
<dbReference type="Proteomes" id="UP000609726">
    <property type="component" value="Unassembled WGS sequence"/>
</dbReference>
<gene>
    <name evidence="2" type="ORF">F2P45_18200</name>
</gene>
<organism evidence="2 3">
    <name type="scientific">Massilia mucilaginosa</name>
    <dbReference type="NCBI Taxonomy" id="2609282"/>
    <lineage>
        <taxon>Bacteria</taxon>
        <taxon>Pseudomonadati</taxon>
        <taxon>Pseudomonadota</taxon>
        <taxon>Betaproteobacteria</taxon>
        <taxon>Burkholderiales</taxon>
        <taxon>Oxalobacteraceae</taxon>
        <taxon>Telluria group</taxon>
        <taxon>Massilia</taxon>
    </lineage>
</organism>